<reference evidence="1 2" key="1">
    <citation type="journal article" date="2016" name="Front. Microbiol.">
        <title>Single-Cell (Meta-)Genomics of a Dimorphic Candidatus Thiomargarita nelsonii Reveals Genomic Plasticity.</title>
        <authorList>
            <person name="Flood B.E."/>
            <person name="Fliss P."/>
            <person name="Jones D.S."/>
            <person name="Dick G.J."/>
            <person name="Jain S."/>
            <person name="Kaster A.K."/>
            <person name="Winkel M."/>
            <person name="Mussmann M."/>
            <person name="Bailey J."/>
        </authorList>
    </citation>
    <scope>NUCLEOTIDE SEQUENCE [LARGE SCALE GENOMIC DNA]</scope>
    <source>
        <strain evidence="1">Hydrate Ridge</strain>
    </source>
</reference>
<keyword evidence="2" id="KW-1185">Reference proteome</keyword>
<gene>
    <name evidence="1" type="ORF">PN36_07255</name>
</gene>
<proteinExistence type="predicted"/>
<name>A0A0A6PCK7_9GAMM</name>
<comment type="caution">
    <text evidence="1">The sequence shown here is derived from an EMBL/GenBank/DDBJ whole genome shotgun (WGS) entry which is preliminary data.</text>
</comment>
<dbReference type="Proteomes" id="UP000030428">
    <property type="component" value="Unassembled WGS sequence"/>
</dbReference>
<protein>
    <submittedName>
        <fullName evidence="1">Uncharacterized protein</fullName>
    </submittedName>
</protein>
<evidence type="ECO:0000313" key="2">
    <source>
        <dbReference type="Proteomes" id="UP000030428"/>
    </source>
</evidence>
<dbReference type="EMBL" id="JSZA02000021">
    <property type="protein sequence ID" value="KHD07969.1"/>
    <property type="molecule type" value="Genomic_DNA"/>
</dbReference>
<evidence type="ECO:0000313" key="1">
    <source>
        <dbReference type="EMBL" id="KHD07969.1"/>
    </source>
</evidence>
<dbReference type="AlphaFoldDB" id="A0A0A6PCK7"/>
<organism evidence="1 2">
    <name type="scientific">Candidatus Thiomargarita nelsonii</name>
    <dbReference type="NCBI Taxonomy" id="1003181"/>
    <lineage>
        <taxon>Bacteria</taxon>
        <taxon>Pseudomonadati</taxon>
        <taxon>Pseudomonadota</taxon>
        <taxon>Gammaproteobacteria</taxon>
        <taxon>Thiotrichales</taxon>
        <taxon>Thiotrichaceae</taxon>
        <taxon>Thiomargarita</taxon>
    </lineage>
</organism>
<accession>A0A0A6PCK7</accession>
<sequence>MTKLKSILLKSATILFMPLTVLAETIVIDGELLNDLRRTPVLGGGFSLTTEDYKSLCFDNVETSIPSYDYDYSFYSSETETKRKDKTSLEFGFEYGYSSWVGSGKGKANVQTSQTSKIKLNTVRIFVVIHLNSYYASLNESKSTLSAQAKDLIQSEDIIGFFDACGTYYIRTINRQSRIYAWLTLKSKEKVTKNTFKLHLEASFKSPFSSSSMKSKVENESENFFKGKQLSIKIIGRGLGKAHIVNLSPTSIEEFQKVINNASKSMSGIHTGRITSLEIIPWMDNLSFQYELKPFIIAQEVPLEEGATPEAKKAYLDRQKSLSLRRKWIVAENGEFISMLKNKYRALQAYQFATMNCQAKLERILTRREDLATQGKTQDQFNWETINFKNHLGYSSLNAKPLYEKLLLLTGNNQTQFAVNKGLNKEAESAGDCFNKPESCSLYEQWKAISEKADTCLGELYPEFTTKIYREFDKCKSLVAKLTALMPGVLFYYCAPVEKG</sequence>